<keyword evidence="2" id="KW-1133">Transmembrane helix</keyword>
<evidence type="ECO:0000313" key="4">
    <source>
        <dbReference type="Proteomes" id="UP000807353"/>
    </source>
</evidence>
<evidence type="ECO:0000313" key="3">
    <source>
        <dbReference type="EMBL" id="KAF9468212.1"/>
    </source>
</evidence>
<dbReference type="AlphaFoldDB" id="A0A9P5YDX5"/>
<name>A0A9P5YDX5_9AGAR</name>
<comment type="caution">
    <text evidence="3">The sequence shown here is derived from an EMBL/GenBank/DDBJ whole genome shotgun (WGS) entry which is preliminary data.</text>
</comment>
<evidence type="ECO:0000256" key="2">
    <source>
        <dbReference type="SAM" id="Phobius"/>
    </source>
</evidence>
<evidence type="ECO:0000256" key="1">
    <source>
        <dbReference type="SAM" id="MobiDB-lite"/>
    </source>
</evidence>
<feature type="transmembrane region" description="Helical" evidence="2">
    <location>
        <begin position="92"/>
        <end position="114"/>
    </location>
</feature>
<proteinExistence type="predicted"/>
<dbReference type="EMBL" id="MU150234">
    <property type="protein sequence ID" value="KAF9468212.1"/>
    <property type="molecule type" value="Genomic_DNA"/>
</dbReference>
<reference evidence="3" key="1">
    <citation type="submission" date="2020-11" db="EMBL/GenBank/DDBJ databases">
        <authorList>
            <consortium name="DOE Joint Genome Institute"/>
            <person name="Ahrendt S."/>
            <person name="Riley R."/>
            <person name="Andreopoulos W."/>
            <person name="Labutti K."/>
            <person name="Pangilinan J."/>
            <person name="Ruiz-Duenas F.J."/>
            <person name="Barrasa J.M."/>
            <person name="Sanchez-Garcia M."/>
            <person name="Camarero S."/>
            <person name="Miyauchi S."/>
            <person name="Serrano A."/>
            <person name="Linde D."/>
            <person name="Babiker R."/>
            <person name="Drula E."/>
            <person name="Ayuso-Fernandez I."/>
            <person name="Pacheco R."/>
            <person name="Padilla G."/>
            <person name="Ferreira P."/>
            <person name="Barriuso J."/>
            <person name="Kellner H."/>
            <person name="Castanera R."/>
            <person name="Alfaro M."/>
            <person name="Ramirez L."/>
            <person name="Pisabarro A.G."/>
            <person name="Kuo A."/>
            <person name="Tritt A."/>
            <person name="Lipzen A."/>
            <person name="He G."/>
            <person name="Yan M."/>
            <person name="Ng V."/>
            <person name="Cullen D."/>
            <person name="Martin F."/>
            <person name="Rosso M.-N."/>
            <person name="Henrissat B."/>
            <person name="Hibbett D."/>
            <person name="Martinez A.T."/>
            <person name="Grigoriev I.V."/>
        </authorList>
    </citation>
    <scope>NUCLEOTIDE SEQUENCE</scope>
    <source>
        <strain evidence="3">CBS 247.69</strain>
    </source>
</reference>
<keyword evidence="2" id="KW-0812">Transmembrane</keyword>
<organism evidence="3 4">
    <name type="scientific">Collybia nuda</name>
    <dbReference type="NCBI Taxonomy" id="64659"/>
    <lineage>
        <taxon>Eukaryota</taxon>
        <taxon>Fungi</taxon>
        <taxon>Dikarya</taxon>
        <taxon>Basidiomycota</taxon>
        <taxon>Agaricomycotina</taxon>
        <taxon>Agaricomycetes</taxon>
        <taxon>Agaricomycetidae</taxon>
        <taxon>Agaricales</taxon>
        <taxon>Tricholomatineae</taxon>
        <taxon>Clitocybaceae</taxon>
        <taxon>Collybia</taxon>
    </lineage>
</organism>
<feature type="region of interest" description="Disordered" evidence="1">
    <location>
        <begin position="25"/>
        <end position="62"/>
    </location>
</feature>
<sequence>MTPQTTATIQVPPLVHLTTHHPKAWDSTSTLAEPPITSHGLPTLPVQPMPRHETVDAKDSSERLPPYAVEEGLPTYIHTQGLSKAAKAIRHLFWFGFIFPPLWIIGASTLLFFAKGPSQSPSISWLSTRSGVQTEGEDPNWSVAEAIRVERLWARRCTWAMTISVCAVITTVAAIWGERDLAKRPHET</sequence>
<keyword evidence="4" id="KW-1185">Reference proteome</keyword>
<gene>
    <name evidence="3" type="ORF">BDZ94DRAFT_1304923</name>
</gene>
<dbReference type="Proteomes" id="UP000807353">
    <property type="component" value="Unassembled WGS sequence"/>
</dbReference>
<evidence type="ECO:0008006" key="5">
    <source>
        <dbReference type="Google" id="ProtNLM"/>
    </source>
</evidence>
<feature type="transmembrane region" description="Helical" evidence="2">
    <location>
        <begin position="158"/>
        <end position="176"/>
    </location>
</feature>
<accession>A0A9P5YDX5</accession>
<feature type="compositionally biased region" description="Basic and acidic residues" evidence="1">
    <location>
        <begin position="50"/>
        <end position="62"/>
    </location>
</feature>
<keyword evidence="2" id="KW-0472">Membrane</keyword>
<protein>
    <recommendedName>
        <fullName evidence="5">Transmembrane protein</fullName>
    </recommendedName>
</protein>